<reference evidence="9 10" key="1">
    <citation type="journal article" date="2010" name="BMC Genomics">
        <title>Comparative genomics and proteomics of Helicobacter mustelae, an ulcerogenic and carcinogenic gastric pathogen.</title>
        <authorList>
            <person name="O'Toole P.W."/>
            <person name="Snelling W.J."/>
            <person name="Canchaya C."/>
            <person name="Forde B.M."/>
            <person name="Hardie K.R."/>
            <person name="Josenhans C."/>
            <person name="Graham R.L.J."/>
            <person name="McMullan G."/>
            <person name="Parkhill J."/>
            <person name="Belda E."/>
            <person name="Bentley S.D."/>
        </authorList>
    </citation>
    <scope>NUCLEOTIDE SEQUENCE [LARGE SCALE GENOMIC DNA]</scope>
    <source>
        <strain evidence="10">ATCC 43772 / LMG 18044 / NCTC 12198 / 12198</strain>
    </source>
</reference>
<comment type="function">
    <text evidence="7 8">Binds directly to 23S ribosomal RNA and is necessary for the in vitro assembly process of the 50S ribosomal subunit. It is not involved in the protein synthesizing functions of that subunit.</text>
</comment>
<dbReference type="GO" id="GO:1990904">
    <property type="term" value="C:ribonucleoprotein complex"/>
    <property type="evidence" value="ECO:0007669"/>
    <property type="project" value="UniProtKB-KW"/>
</dbReference>
<dbReference type="Pfam" id="PF00453">
    <property type="entry name" value="Ribosomal_L20"/>
    <property type="match status" value="1"/>
</dbReference>
<keyword evidence="5 7" id="KW-0687">Ribonucleoprotein</keyword>
<dbReference type="GO" id="GO:0019843">
    <property type="term" value="F:rRNA binding"/>
    <property type="evidence" value="ECO:0007669"/>
    <property type="project" value="UniProtKB-UniRule"/>
</dbReference>
<gene>
    <name evidence="7 9" type="primary">rplT</name>
    <name evidence="9" type="ordered locus">HMU07860</name>
</gene>
<dbReference type="PANTHER" id="PTHR10986">
    <property type="entry name" value="39S RIBOSOMAL PROTEIN L20"/>
    <property type="match status" value="1"/>
</dbReference>
<protein>
    <recommendedName>
        <fullName evidence="6 7">Large ribosomal subunit protein bL20</fullName>
    </recommendedName>
</protein>
<evidence type="ECO:0000256" key="5">
    <source>
        <dbReference type="ARBA" id="ARBA00023274"/>
    </source>
</evidence>
<dbReference type="Gene3D" id="1.10.1900.20">
    <property type="entry name" value="Ribosomal protein L20"/>
    <property type="match status" value="1"/>
</dbReference>
<evidence type="ECO:0000256" key="6">
    <source>
        <dbReference type="ARBA" id="ARBA00035172"/>
    </source>
</evidence>
<dbReference type="FunFam" id="1.10.1900.20:FF:000001">
    <property type="entry name" value="50S ribosomal protein L20"/>
    <property type="match status" value="1"/>
</dbReference>
<dbReference type="InterPro" id="IPR005813">
    <property type="entry name" value="Ribosomal_bL20"/>
</dbReference>
<keyword evidence="3 7" id="KW-0694">RNA-binding</keyword>
<dbReference type="HOGENOM" id="CLU_123265_0_1_7"/>
<dbReference type="GO" id="GO:0006412">
    <property type="term" value="P:translation"/>
    <property type="evidence" value="ECO:0007669"/>
    <property type="project" value="InterPro"/>
</dbReference>
<evidence type="ECO:0000256" key="8">
    <source>
        <dbReference type="RuleBase" id="RU000560"/>
    </source>
</evidence>
<evidence type="ECO:0000256" key="1">
    <source>
        <dbReference type="ARBA" id="ARBA00007698"/>
    </source>
</evidence>
<proteinExistence type="inferred from homology"/>
<evidence type="ECO:0000256" key="7">
    <source>
        <dbReference type="HAMAP-Rule" id="MF_00382"/>
    </source>
</evidence>
<dbReference type="STRING" id="679897.HMU07860"/>
<dbReference type="InterPro" id="IPR049946">
    <property type="entry name" value="RIBOSOMAL_L20_CS"/>
</dbReference>
<dbReference type="GO" id="GO:0003735">
    <property type="term" value="F:structural constituent of ribosome"/>
    <property type="evidence" value="ECO:0007669"/>
    <property type="project" value="InterPro"/>
</dbReference>
<name>D3UHS0_HELM1</name>
<dbReference type="CDD" id="cd07026">
    <property type="entry name" value="Ribosomal_L20"/>
    <property type="match status" value="1"/>
</dbReference>
<sequence>MRVKTGFVRRRRHKKILKLARGFYSGRRKHFRKAKEQLERSMYYAFRDRKQKKRDFRSLWIVRINAACRMSAMSYSKFMHGLKLANVELDRKVLADMAMNDSAAFHEILSIAKEALHKAQK</sequence>
<evidence type="ECO:0000256" key="4">
    <source>
        <dbReference type="ARBA" id="ARBA00022980"/>
    </source>
</evidence>
<dbReference type="SUPFAM" id="SSF74731">
    <property type="entry name" value="Ribosomal protein L20"/>
    <property type="match status" value="1"/>
</dbReference>
<accession>D3UHS0</accession>
<comment type="similarity">
    <text evidence="1 7 8">Belongs to the bacterial ribosomal protein bL20 family.</text>
</comment>
<dbReference type="AlphaFoldDB" id="D3UHS0"/>
<keyword evidence="4 7" id="KW-0689">Ribosomal protein</keyword>
<dbReference type="PROSITE" id="PS00937">
    <property type="entry name" value="RIBOSOMAL_L20"/>
    <property type="match status" value="1"/>
</dbReference>
<dbReference type="eggNOG" id="COG0292">
    <property type="taxonomic scope" value="Bacteria"/>
</dbReference>
<dbReference type="Gene3D" id="6.10.160.10">
    <property type="match status" value="1"/>
</dbReference>
<evidence type="ECO:0000256" key="3">
    <source>
        <dbReference type="ARBA" id="ARBA00022884"/>
    </source>
</evidence>
<dbReference type="Proteomes" id="UP000001522">
    <property type="component" value="Chromosome"/>
</dbReference>
<evidence type="ECO:0000256" key="2">
    <source>
        <dbReference type="ARBA" id="ARBA00022730"/>
    </source>
</evidence>
<organism evidence="9 10">
    <name type="scientific">Helicobacter mustelae (strain ATCC 43772 / CCUG 25715 / CIP 103759 / LMG 18044 / NCTC 12198 / R85-136P)</name>
    <name type="common">Campylobacter mustelae</name>
    <dbReference type="NCBI Taxonomy" id="679897"/>
    <lineage>
        <taxon>Bacteria</taxon>
        <taxon>Pseudomonadati</taxon>
        <taxon>Campylobacterota</taxon>
        <taxon>Epsilonproteobacteria</taxon>
        <taxon>Campylobacterales</taxon>
        <taxon>Helicobacteraceae</taxon>
        <taxon>Helicobacter</taxon>
    </lineage>
</organism>
<dbReference type="HAMAP" id="MF_00382">
    <property type="entry name" value="Ribosomal_bL20"/>
    <property type="match status" value="1"/>
</dbReference>
<dbReference type="EMBL" id="FN555004">
    <property type="protein sequence ID" value="CBG40043.1"/>
    <property type="molecule type" value="Genomic_DNA"/>
</dbReference>
<dbReference type="KEGG" id="hms:HMU07860"/>
<evidence type="ECO:0000313" key="9">
    <source>
        <dbReference type="EMBL" id="CBG40043.1"/>
    </source>
</evidence>
<keyword evidence="2 7" id="KW-0699">rRNA-binding</keyword>
<dbReference type="NCBIfam" id="TIGR01032">
    <property type="entry name" value="rplT_bact"/>
    <property type="match status" value="1"/>
</dbReference>
<keyword evidence="10" id="KW-1185">Reference proteome</keyword>
<dbReference type="GO" id="GO:0000027">
    <property type="term" value="P:ribosomal large subunit assembly"/>
    <property type="evidence" value="ECO:0007669"/>
    <property type="project" value="UniProtKB-UniRule"/>
</dbReference>
<evidence type="ECO:0000313" key="10">
    <source>
        <dbReference type="Proteomes" id="UP000001522"/>
    </source>
</evidence>
<dbReference type="PRINTS" id="PR00062">
    <property type="entry name" value="RIBOSOMALL20"/>
</dbReference>
<dbReference type="GO" id="GO:0005840">
    <property type="term" value="C:ribosome"/>
    <property type="evidence" value="ECO:0007669"/>
    <property type="project" value="UniProtKB-KW"/>
</dbReference>
<dbReference type="RefSeq" id="WP_013023120.1">
    <property type="nucleotide sequence ID" value="NC_013949.1"/>
</dbReference>
<dbReference type="InterPro" id="IPR035566">
    <property type="entry name" value="Ribosomal_protein_bL20_C"/>
</dbReference>